<dbReference type="OrthoDB" id="204680at2157"/>
<dbReference type="InterPro" id="IPR046739">
    <property type="entry name" value="DUF6789"/>
</dbReference>
<feature type="transmembrane region" description="Helical" evidence="1">
    <location>
        <begin position="21"/>
        <end position="43"/>
    </location>
</feature>
<keyword evidence="1" id="KW-0812">Transmembrane</keyword>
<feature type="transmembrane region" description="Helical" evidence="1">
    <location>
        <begin position="63"/>
        <end position="86"/>
    </location>
</feature>
<gene>
    <name evidence="2" type="ORF">SAMN04487937_0153</name>
</gene>
<protein>
    <recommendedName>
        <fullName evidence="4">Histidine kinase</fullName>
    </recommendedName>
</protein>
<name>A0A1I6FK76_HALSD</name>
<accession>A0A1I6FK76</accession>
<evidence type="ECO:0000313" key="3">
    <source>
        <dbReference type="Proteomes" id="UP000198932"/>
    </source>
</evidence>
<dbReference type="RefSeq" id="WP_092919471.1">
    <property type="nucleotide sequence ID" value="NZ_FOYN01000001.1"/>
</dbReference>
<feature type="transmembrane region" description="Helical" evidence="1">
    <location>
        <begin position="135"/>
        <end position="157"/>
    </location>
</feature>
<organism evidence="2 3">
    <name type="scientific">Halorubrum sodomense</name>
    <dbReference type="NCBI Taxonomy" id="35743"/>
    <lineage>
        <taxon>Archaea</taxon>
        <taxon>Methanobacteriati</taxon>
        <taxon>Methanobacteriota</taxon>
        <taxon>Stenosarchaea group</taxon>
        <taxon>Halobacteria</taxon>
        <taxon>Halobacteriales</taxon>
        <taxon>Haloferacaceae</taxon>
        <taxon>Halorubrum</taxon>
    </lineage>
</organism>
<dbReference type="Proteomes" id="UP000198932">
    <property type="component" value="Unassembled WGS sequence"/>
</dbReference>
<keyword evidence="1" id="KW-0472">Membrane</keyword>
<reference evidence="3" key="1">
    <citation type="submission" date="2016-10" db="EMBL/GenBank/DDBJ databases">
        <authorList>
            <person name="Varghese N."/>
            <person name="Submissions S."/>
        </authorList>
    </citation>
    <scope>NUCLEOTIDE SEQUENCE [LARGE SCALE GENOMIC DNA]</scope>
    <source>
        <strain evidence="3">RD 26</strain>
    </source>
</reference>
<evidence type="ECO:0000313" key="2">
    <source>
        <dbReference type="EMBL" id="SFR30335.1"/>
    </source>
</evidence>
<dbReference type="EMBL" id="FOYN01000001">
    <property type="protein sequence ID" value="SFR30335.1"/>
    <property type="molecule type" value="Genomic_DNA"/>
</dbReference>
<dbReference type="AlphaFoldDB" id="A0A1I6FK76"/>
<keyword evidence="3" id="KW-1185">Reference proteome</keyword>
<dbReference type="Pfam" id="PF20587">
    <property type="entry name" value="DUF6789"/>
    <property type="match status" value="1"/>
</dbReference>
<dbReference type="STRING" id="35743.SAMN04487937_0153"/>
<keyword evidence="1" id="KW-1133">Transmembrane helix</keyword>
<evidence type="ECO:0000256" key="1">
    <source>
        <dbReference type="SAM" id="Phobius"/>
    </source>
</evidence>
<feature type="transmembrane region" description="Helical" evidence="1">
    <location>
        <begin position="98"/>
        <end position="123"/>
    </location>
</feature>
<evidence type="ECO:0008006" key="4">
    <source>
        <dbReference type="Google" id="ProtNLM"/>
    </source>
</evidence>
<sequence length="159" mass="15541">MATETATATSEVSTETGDWKAGVAGGLAGSAVFGLVMTYAIAAPLLEVVIPSMYGLAPPAAPFVGWVIHMAHGAVLGVGFAALVGLRPSVGGDVSKSLGAGAAYGIAVWVALAVIVMPIWLSAVGSPANPPLPNVSAMSAVGHLAYGVVLGGAYAALAN</sequence>
<proteinExistence type="predicted"/>